<name>A0A1E7LC79_9ACTN</name>
<reference evidence="1 2" key="1">
    <citation type="journal article" date="2016" name="Front. Microbiol.">
        <title>Comparative Genomics Analysis of Streptomyces Species Reveals Their Adaptation to the Marine Environment and Their Diversity at the Genomic Level.</title>
        <authorList>
            <person name="Tian X."/>
            <person name="Zhang Z."/>
            <person name="Yang T."/>
            <person name="Chen M."/>
            <person name="Li J."/>
            <person name="Chen F."/>
            <person name="Yang J."/>
            <person name="Li W."/>
            <person name="Zhang B."/>
            <person name="Zhang Z."/>
            <person name="Wu J."/>
            <person name="Zhang C."/>
            <person name="Long L."/>
            <person name="Xiao J."/>
        </authorList>
    </citation>
    <scope>NUCLEOTIDE SEQUENCE [LARGE SCALE GENOMIC DNA]</scope>
    <source>
        <strain evidence="1 2">SCSIO 10429</strain>
    </source>
</reference>
<dbReference type="Proteomes" id="UP000176005">
    <property type="component" value="Unassembled WGS sequence"/>
</dbReference>
<accession>A0A1E7LC79</accession>
<dbReference type="RefSeq" id="WP_070014681.1">
    <property type="nucleotide sequence ID" value="NZ_LJGW01000039.1"/>
</dbReference>
<proteinExistence type="predicted"/>
<comment type="caution">
    <text evidence="1">The sequence shown here is derived from an EMBL/GenBank/DDBJ whole genome shotgun (WGS) entry which is preliminary data.</text>
</comment>
<sequence length="60" mass="6451">MTRSVETIKGDIQAEAGRLSDDPNHSLLVLLAELERTARQDGYSRGYDQAQADAANGAFG</sequence>
<evidence type="ECO:0000313" key="2">
    <source>
        <dbReference type="Proteomes" id="UP000176005"/>
    </source>
</evidence>
<evidence type="ECO:0000313" key="1">
    <source>
        <dbReference type="EMBL" id="OEV13815.1"/>
    </source>
</evidence>
<protein>
    <submittedName>
        <fullName evidence="1">Uncharacterized protein</fullName>
    </submittedName>
</protein>
<organism evidence="1 2">
    <name type="scientific">Streptomyces nanshensis</name>
    <dbReference type="NCBI Taxonomy" id="518642"/>
    <lineage>
        <taxon>Bacteria</taxon>
        <taxon>Bacillati</taxon>
        <taxon>Actinomycetota</taxon>
        <taxon>Actinomycetes</taxon>
        <taxon>Kitasatosporales</taxon>
        <taxon>Streptomycetaceae</taxon>
        <taxon>Streptomyces</taxon>
    </lineage>
</organism>
<dbReference type="EMBL" id="LJGW01000039">
    <property type="protein sequence ID" value="OEV13815.1"/>
    <property type="molecule type" value="Genomic_DNA"/>
</dbReference>
<gene>
    <name evidence="1" type="ORF">AN218_01910</name>
</gene>
<keyword evidence="2" id="KW-1185">Reference proteome</keyword>
<dbReference type="AlphaFoldDB" id="A0A1E7LC79"/>